<reference evidence="2" key="1">
    <citation type="journal article" date="2018" name="Genome Biol. Evol.">
        <title>Genomics and development of Lentinus tigrinus, a white-rot wood-decaying mushroom with dimorphic fruiting bodies.</title>
        <authorList>
            <person name="Wu B."/>
            <person name="Xu Z."/>
            <person name="Knudson A."/>
            <person name="Carlson A."/>
            <person name="Chen N."/>
            <person name="Kovaka S."/>
            <person name="LaButti K."/>
            <person name="Lipzen A."/>
            <person name="Pennachio C."/>
            <person name="Riley R."/>
            <person name="Schakwitz W."/>
            <person name="Umezawa K."/>
            <person name="Ohm R.A."/>
            <person name="Grigoriev I.V."/>
            <person name="Nagy L.G."/>
            <person name="Gibbons J."/>
            <person name="Hibbett D."/>
        </authorList>
    </citation>
    <scope>NUCLEOTIDE SEQUENCE [LARGE SCALE GENOMIC DNA]</scope>
    <source>
        <strain evidence="2">ALCF2SS1-6</strain>
    </source>
</reference>
<sequence length="331" mass="36323">MLSEEEEELWNGVVGAMFLTQRHILVLKAHSLEICTLLDKPQIYVVQHSEDGEDEPREGPTTQMAAAVHSHFFPSTTFRGVSFSRPIMREWQPLPASSSELTTVTLSFLAYDVLRGLFQCSVSVILPPPPNPANAHIMLPPLDVQVYLVAAHNMAVPVAQAETDGGPTPRSGFSHGARGFVSACALGPMGRRGVWVERRRGAVRRVVYGFDAHWRSADDEDVEDGDVEFGREGGLSEAEFAERKQERAKTSRRKNRGFQPGTPISAANSEQDVDSMLARAPRAIEGKEVYEVNSYDLRDDITHVAFSETTGVIALGTRKGDIRVLGRAGGI</sequence>
<evidence type="ECO:0000256" key="1">
    <source>
        <dbReference type="SAM" id="MobiDB-lite"/>
    </source>
</evidence>
<evidence type="ECO:0000313" key="3">
    <source>
        <dbReference type="Proteomes" id="UP000313359"/>
    </source>
</evidence>
<dbReference type="EMBL" id="ML122254">
    <property type="protein sequence ID" value="RPD64158.1"/>
    <property type="molecule type" value="Genomic_DNA"/>
</dbReference>
<keyword evidence="3" id="KW-1185">Reference proteome</keyword>
<organism evidence="2 3">
    <name type="scientific">Lentinus tigrinus ALCF2SS1-6</name>
    <dbReference type="NCBI Taxonomy" id="1328759"/>
    <lineage>
        <taxon>Eukaryota</taxon>
        <taxon>Fungi</taxon>
        <taxon>Dikarya</taxon>
        <taxon>Basidiomycota</taxon>
        <taxon>Agaricomycotina</taxon>
        <taxon>Agaricomycetes</taxon>
        <taxon>Polyporales</taxon>
        <taxon>Polyporaceae</taxon>
        <taxon>Lentinus</taxon>
    </lineage>
</organism>
<protein>
    <submittedName>
        <fullName evidence="2">Uncharacterized protein</fullName>
    </submittedName>
</protein>
<feature type="region of interest" description="Disordered" evidence="1">
    <location>
        <begin position="239"/>
        <end position="273"/>
    </location>
</feature>
<feature type="compositionally biased region" description="Basic and acidic residues" evidence="1">
    <location>
        <begin position="240"/>
        <end position="249"/>
    </location>
</feature>
<dbReference type="Proteomes" id="UP000313359">
    <property type="component" value="Unassembled WGS sequence"/>
</dbReference>
<gene>
    <name evidence="2" type="ORF">L227DRAFT_319764</name>
</gene>
<dbReference type="AlphaFoldDB" id="A0A5C2SLI2"/>
<name>A0A5C2SLI2_9APHY</name>
<evidence type="ECO:0000313" key="2">
    <source>
        <dbReference type="EMBL" id="RPD64158.1"/>
    </source>
</evidence>
<dbReference type="OrthoDB" id="3211970at2759"/>
<accession>A0A5C2SLI2</accession>
<proteinExistence type="predicted"/>